<dbReference type="EMBL" id="JBFNQN010000004">
    <property type="protein sequence ID" value="MEW9264533.1"/>
    <property type="molecule type" value="Genomic_DNA"/>
</dbReference>
<feature type="transmembrane region" description="Helical" evidence="1">
    <location>
        <begin position="361"/>
        <end position="378"/>
    </location>
</feature>
<keyword evidence="1" id="KW-1133">Transmembrane helix</keyword>
<feature type="transmembrane region" description="Helical" evidence="1">
    <location>
        <begin position="238"/>
        <end position="254"/>
    </location>
</feature>
<keyword evidence="1" id="KW-0812">Transmembrane</keyword>
<evidence type="ECO:0000256" key="1">
    <source>
        <dbReference type="SAM" id="Phobius"/>
    </source>
</evidence>
<feature type="transmembrane region" description="Helical" evidence="1">
    <location>
        <begin position="390"/>
        <end position="411"/>
    </location>
</feature>
<reference evidence="2 3" key="1">
    <citation type="submission" date="2024-07" db="EMBL/GenBank/DDBJ databases">
        <authorList>
            <person name="Thanompreechachai J."/>
            <person name="Duangmal K."/>
        </authorList>
    </citation>
    <scope>NUCLEOTIDE SEQUENCE [LARGE SCALE GENOMIC DNA]</scope>
    <source>
        <strain evidence="2 3">KCTC 19886</strain>
    </source>
</reference>
<feature type="transmembrane region" description="Helical" evidence="1">
    <location>
        <begin position="266"/>
        <end position="286"/>
    </location>
</feature>
<sequence length="434" mass="45566">MLRFAAKAVAGLVALQVVFFVLLMGAQAVPNEPIIKHLAQAIQTGDYGAPYGPDGVGGTADRFTECAELGYGVTTPDDPRSLWNLTTGGPRLSSCDDGKGEIQRLAAGEDFQTPATYFRYWSGYSILTRPVLALTDVPGLRLVVTGVFAAAVLAAFLAVTRRLGAVAGFALFLPIAATTNALAMPDRAFTHGIALATVAAGVAVTAVAASRGWRAAVVGAGFSAALFCYMDLLTVPPMAWALCAAVAAAVVHATTRDVRETWRTVLAVGAAWPVAFGFTWVFRWFIGALGQGLSVFSRVQEVSQFRLDGGDVSHAFGAGVTANWTYWTEHSVTAVPVVVASTVLLVVLVALTFVRHGLRGLATFAAVALPALVVPAWYCVLSNHSQIHAFFVYRSLPAAVGVLLLAGVVAARRSSVGLRRREDATAEGQVSSLS</sequence>
<name>A0ABV3P559_9ACTN</name>
<dbReference type="Proteomes" id="UP001555826">
    <property type="component" value="Unassembled WGS sequence"/>
</dbReference>
<accession>A0ABV3P559</accession>
<proteinExistence type="predicted"/>
<feature type="transmembrane region" description="Helical" evidence="1">
    <location>
        <begin position="139"/>
        <end position="159"/>
    </location>
</feature>
<organism evidence="2 3">
    <name type="scientific">Kineococcus endophyticus</name>
    <dbReference type="NCBI Taxonomy" id="1181883"/>
    <lineage>
        <taxon>Bacteria</taxon>
        <taxon>Bacillati</taxon>
        <taxon>Actinomycetota</taxon>
        <taxon>Actinomycetes</taxon>
        <taxon>Kineosporiales</taxon>
        <taxon>Kineosporiaceae</taxon>
        <taxon>Kineococcus</taxon>
    </lineage>
</organism>
<feature type="transmembrane region" description="Helical" evidence="1">
    <location>
        <begin position="189"/>
        <end position="208"/>
    </location>
</feature>
<keyword evidence="3" id="KW-1185">Reference proteome</keyword>
<gene>
    <name evidence="2" type="ORF">AB1207_07230</name>
</gene>
<feature type="transmembrane region" description="Helical" evidence="1">
    <location>
        <begin position="334"/>
        <end position="354"/>
    </location>
</feature>
<evidence type="ECO:0000313" key="3">
    <source>
        <dbReference type="Proteomes" id="UP001555826"/>
    </source>
</evidence>
<comment type="caution">
    <text evidence="2">The sequence shown here is derived from an EMBL/GenBank/DDBJ whole genome shotgun (WGS) entry which is preliminary data.</text>
</comment>
<protein>
    <recommendedName>
        <fullName evidence="4">Dolichyl-phosphate-mannose-protein mannosyltransferase</fullName>
    </recommendedName>
</protein>
<evidence type="ECO:0008006" key="4">
    <source>
        <dbReference type="Google" id="ProtNLM"/>
    </source>
</evidence>
<dbReference type="RefSeq" id="WP_367637271.1">
    <property type="nucleotide sequence ID" value="NZ_JBFNQN010000004.1"/>
</dbReference>
<keyword evidence="1" id="KW-0472">Membrane</keyword>
<feature type="transmembrane region" description="Helical" evidence="1">
    <location>
        <begin position="166"/>
        <end position="183"/>
    </location>
</feature>
<evidence type="ECO:0000313" key="2">
    <source>
        <dbReference type="EMBL" id="MEW9264533.1"/>
    </source>
</evidence>